<protein>
    <submittedName>
        <fullName evidence="5">Competence protein ComM</fullName>
    </submittedName>
</protein>
<dbReference type="Pfam" id="PF01078">
    <property type="entry name" value="Mg_chelatase"/>
    <property type="match status" value="1"/>
</dbReference>
<dbReference type="PANTHER" id="PTHR32039:SF7">
    <property type="entry name" value="COMPETENCE PROTEIN COMM"/>
    <property type="match status" value="1"/>
</dbReference>
<dbReference type="InterPro" id="IPR020568">
    <property type="entry name" value="Ribosomal_Su5_D2-typ_SF"/>
</dbReference>
<dbReference type="InterPro" id="IPR014721">
    <property type="entry name" value="Ribsml_uS5_D2-typ_fold_subgr"/>
</dbReference>
<evidence type="ECO:0000313" key="6">
    <source>
        <dbReference type="Proteomes" id="UP000070449"/>
    </source>
</evidence>
<dbReference type="Proteomes" id="UP000070449">
    <property type="component" value="Unassembled WGS sequence"/>
</dbReference>
<proteinExistence type="inferred from homology"/>
<keyword evidence="2" id="KW-0547">Nucleotide-binding</keyword>
<dbReference type="Gene3D" id="3.40.50.300">
    <property type="entry name" value="P-loop containing nucleotide triphosphate hydrolases"/>
    <property type="match status" value="1"/>
</dbReference>
<dbReference type="InterPro" id="IPR003593">
    <property type="entry name" value="AAA+_ATPase"/>
</dbReference>
<dbReference type="InterPro" id="IPR000523">
    <property type="entry name" value="Mg_chelatse_chII-like_cat_dom"/>
</dbReference>
<dbReference type="InterPro" id="IPR045006">
    <property type="entry name" value="CHLI-like"/>
</dbReference>
<evidence type="ECO:0000256" key="2">
    <source>
        <dbReference type="ARBA" id="ARBA00022741"/>
    </source>
</evidence>
<evidence type="ECO:0000313" key="5">
    <source>
        <dbReference type="EMBL" id="KXK08072.1"/>
    </source>
</evidence>
<dbReference type="SUPFAM" id="SSF54211">
    <property type="entry name" value="Ribosomal protein S5 domain 2-like"/>
    <property type="match status" value="1"/>
</dbReference>
<dbReference type="STRING" id="1617427.UZ20_WS6002000982"/>
<dbReference type="PRINTS" id="PR01657">
    <property type="entry name" value="MCMFAMILY"/>
</dbReference>
<comment type="caution">
    <text evidence="5">The sequence shown here is derived from an EMBL/GenBank/DDBJ whole genome shotgun (WGS) entry which is preliminary data.</text>
</comment>
<dbReference type="GO" id="GO:0005524">
    <property type="term" value="F:ATP binding"/>
    <property type="evidence" value="ECO:0007669"/>
    <property type="project" value="UniProtKB-KW"/>
</dbReference>
<gene>
    <name evidence="5" type="primary">comM</name>
    <name evidence="5" type="ORF">UZ20_WS6002000982</name>
</gene>
<dbReference type="PATRIC" id="fig|1617427.3.peg.1026"/>
<evidence type="ECO:0000256" key="1">
    <source>
        <dbReference type="ARBA" id="ARBA00006354"/>
    </source>
</evidence>
<dbReference type="AlphaFoldDB" id="A0A136KF96"/>
<dbReference type="EMBL" id="JYPD01000026">
    <property type="protein sequence ID" value="KXK08072.1"/>
    <property type="molecule type" value="Genomic_DNA"/>
</dbReference>
<evidence type="ECO:0000256" key="3">
    <source>
        <dbReference type="ARBA" id="ARBA00022840"/>
    </source>
</evidence>
<reference evidence="5 6" key="1">
    <citation type="submission" date="2015-02" db="EMBL/GenBank/DDBJ databases">
        <title>Improved understanding of the partial-nitritation anammox process through 23 genomes representing the majority of the microbial community.</title>
        <authorList>
            <person name="Speth D.R."/>
            <person name="In T Zandt M."/>
            <person name="Guerrero Cruz S."/>
            <person name="Jetten M.S."/>
            <person name="Dutilh B.E."/>
        </authorList>
    </citation>
    <scope>NUCLEOTIDE SEQUENCE [LARGE SCALE GENOMIC DNA]</scope>
    <source>
        <strain evidence="5">OLB21</strain>
    </source>
</reference>
<dbReference type="NCBIfam" id="TIGR00368">
    <property type="entry name" value="YifB family Mg chelatase-like AAA ATPase"/>
    <property type="match status" value="1"/>
</dbReference>
<dbReference type="InterPro" id="IPR027417">
    <property type="entry name" value="P-loop_NTPase"/>
</dbReference>
<dbReference type="PANTHER" id="PTHR32039">
    <property type="entry name" value="MAGNESIUM-CHELATASE SUBUNIT CHLI"/>
    <property type="match status" value="1"/>
</dbReference>
<keyword evidence="3" id="KW-0067">ATP-binding</keyword>
<dbReference type="GO" id="GO:0003677">
    <property type="term" value="F:DNA binding"/>
    <property type="evidence" value="ECO:0007669"/>
    <property type="project" value="InterPro"/>
</dbReference>
<accession>A0A136KF96</accession>
<dbReference type="SMART" id="SM00382">
    <property type="entry name" value="AAA"/>
    <property type="match status" value="1"/>
</dbReference>
<feature type="domain" description="AAA+ ATPase" evidence="4">
    <location>
        <begin position="205"/>
        <end position="345"/>
    </location>
</feature>
<name>A0A136KF96_9BACT</name>
<dbReference type="Gene3D" id="3.30.230.10">
    <property type="match status" value="1"/>
</dbReference>
<dbReference type="InterPro" id="IPR001208">
    <property type="entry name" value="MCM_dom"/>
</dbReference>
<dbReference type="SUPFAM" id="SSF52540">
    <property type="entry name" value="P-loop containing nucleoside triphosphate hydrolases"/>
    <property type="match status" value="1"/>
</dbReference>
<comment type="similarity">
    <text evidence="1">Belongs to the Mg-chelatase subunits D/I family. ComM subfamily.</text>
</comment>
<sequence length="366" mass="39345">MYAQVKTAAIFGLNADIIDVEASIDPGLPRFDIVGLPGRAVLEARERVRVAIKSSGYSFPLSRITINLAPAELVKSGAGFDLPIAVAVLVASGQLKQKSNAIYWGELSLYGTLKRLPGVLVVADSIKKKGYSKLITSTINAKESGIIAGINAYGIKNLSECSNPRRMSVSTADFQSAEICENNYDFSEIIGQDQAKRALQIAATGRHHILLSGSPGSGKSMLARSLSSILPPMTLDQKLETTKIHSVAGIVSKQELLIINRPFRSPHHTITRTSLCGGGSTLKPGEITLAHNGILFLDEFNEFSTQAIESLRQPLQEKCVTINRSLHSVVFPADFQLLAAMNPCKCGYLGDPNNECICSPAGVLRL</sequence>
<evidence type="ECO:0000259" key="4">
    <source>
        <dbReference type="SMART" id="SM00382"/>
    </source>
</evidence>
<dbReference type="Pfam" id="PF13541">
    <property type="entry name" value="ChlI"/>
    <property type="match status" value="1"/>
</dbReference>
<dbReference type="InterPro" id="IPR004482">
    <property type="entry name" value="Mg_chelat-rel"/>
</dbReference>
<organism evidence="5 6">
    <name type="scientific">candidate division WS6 bacterium OLB21</name>
    <dbReference type="NCBI Taxonomy" id="1617427"/>
    <lineage>
        <taxon>Bacteria</taxon>
        <taxon>Candidatus Dojkabacteria</taxon>
    </lineage>
</organism>